<dbReference type="PROSITE" id="PS00061">
    <property type="entry name" value="ADH_SHORT"/>
    <property type="match status" value="1"/>
</dbReference>
<dbReference type="OrthoDB" id="47007at2759"/>
<proteinExistence type="inferred from homology"/>
<keyword evidence="5" id="KW-1185">Reference proteome</keyword>
<dbReference type="InterPro" id="IPR036291">
    <property type="entry name" value="NAD(P)-bd_dom_sf"/>
</dbReference>
<dbReference type="Pfam" id="PF13561">
    <property type="entry name" value="adh_short_C2"/>
    <property type="match status" value="1"/>
</dbReference>
<dbReference type="Gene3D" id="3.40.50.720">
    <property type="entry name" value="NAD(P)-binding Rossmann-like Domain"/>
    <property type="match status" value="1"/>
</dbReference>
<dbReference type="InterPro" id="IPR002347">
    <property type="entry name" value="SDR_fam"/>
</dbReference>
<keyword evidence="3" id="KW-0560">Oxidoreductase</keyword>
<dbReference type="SUPFAM" id="SSF51735">
    <property type="entry name" value="NAD(P)-binding Rossmann-fold domains"/>
    <property type="match status" value="1"/>
</dbReference>
<sequence length="303" mass="31615">MSPAAQMTDRADLAARAIPSMILSDGSASSMTPPPKTTIAKDAQVGAKERFTVRGNMIVTGGAGTLGLASCDALLEHGLSGLMIFDVNPAQSQKEIESMKAKFPDAKIEYLKVDVTDEEAVGKAVQLTADALGSVDGLVCFVGVVGCVNTLEMPVSQWRKVLDINTTGSFICAQAAARQMVAQGTGGSITFTASISAHRVNFPQPQAAYNVSKAALLTLKNCLAAEWAQYGIRTNSVSPGYMDTILNEGDGIAEHRKIWAARNPSGRMGSPSELTGTIVLLASTAGTYINGTDIVVDGGAIVF</sequence>
<dbReference type="GO" id="GO:0050664">
    <property type="term" value="F:oxidoreductase activity, acting on NAD(P)H, oxygen as acceptor"/>
    <property type="evidence" value="ECO:0007669"/>
    <property type="project" value="TreeGrafter"/>
</dbReference>
<dbReference type="Proteomes" id="UP000777438">
    <property type="component" value="Unassembled WGS sequence"/>
</dbReference>
<evidence type="ECO:0000256" key="3">
    <source>
        <dbReference type="ARBA" id="ARBA00023002"/>
    </source>
</evidence>
<dbReference type="PRINTS" id="PR00081">
    <property type="entry name" value="GDHRDH"/>
</dbReference>
<dbReference type="GO" id="GO:0016616">
    <property type="term" value="F:oxidoreductase activity, acting on the CH-OH group of donors, NAD or NADP as acceptor"/>
    <property type="evidence" value="ECO:0007669"/>
    <property type="project" value="UniProtKB-ARBA"/>
</dbReference>
<dbReference type="PANTHER" id="PTHR43008:SF4">
    <property type="entry name" value="CHAIN DEHYDROGENASE, PUTATIVE (AFU_ORTHOLOGUE AFUA_4G08710)-RELATED"/>
    <property type="match status" value="1"/>
</dbReference>
<dbReference type="EMBL" id="JAGPYM010000014">
    <property type="protein sequence ID" value="KAH6887678.1"/>
    <property type="molecule type" value="Genomic_DNA"/>
</dbReference>
<keyword evidence="2" id="KW-0521">NADP</keyword>
<accession>A0A9P9AKS3</accession>
<gene>
    <name evidence="4" type="ORF">B0T10DRAFT_574819</name>
</gene>
<evidence type="ECO:0000256" key="1">
    <source>
        <dbReference type="ARBA" id="ARBA00006484"/>
    </source>
</evidence>
<evidence type="ECO:0000256" key="2">
    <source>
        <dbReference type="ARBA" id="ARBA00022857"/>
    </source>
</evidence>
<dbReference type="AlphaFoldDB" id="A0A9P9AKS3"/>
<dbReference type="PANTHER" id="PTHR43008">
    <property type="entry name" value="BENZIL REDUCTASE"/>
    <property type="match status" value="1"/>
</dbReference>
<dbReference type="FunFam" id="3.40.50.720:FF:000084">
    <property type="entry name" value="Short-chain dehydrogenase reductase"/>
    <property type="match status" value="1"/>
</dbReference>
<dbReference type="InterPro" id="IPR020904">
    <property type="entry name" value="Sc_DH/Rdtase_CS"/>
</dbReference>
<comment type="similarity">
    <text evidence="1">Belongs to the short-chain dehydrogenases/reductases (SDR) family.</text>
</comment>
<protein>
    <submittedName>
        <fullName evidence="4">Oxidoreductase</fullName>
    </submittedName>
</protein>
<reference evidence="4 5" key="1">
    <citation type="journal article" date="2021" name="Nat. Commun.">
        <title>Genetic determinants of endophytism in the Arabidopsis root mycobiome.</title>
        <authorList>
            <person name="Mesny F."/>
            <person name="Miyauchi S."/>
            <person name="Thiergart T."/>
            <person name="Pickel B."/>
            <person name="Atanasova L."/>
            <person name="Karlsson M."/>
            <person name="Huettel B."/>
            <person name="Barry K.W."/>
            <person name="Haridas S."/>
            <person name="Chen C."/>
            <person name="Bauer D."/>
            <person name="Andreopoulos W."/>
            <person name="Pangilinan J."/>
            <person name="LaButti K."/>
            <person name="Riley R."/>
            <person name="Lipzen A."/>
            <person name="Clum A."/>
            <person name="Drula E."/>
            <person name="Henrissat B."/>
            <person name="Kohler A."/>
            <person name="Grigoriev I.V."/>
            <person name="Martin F.M."/>
            <person name="Hacquard S."/>
        </authorList>
    </citation>
    <scope>NUCLEOTIDE SEQUENCE [LARGE SCALE GENOMIC DNA]</scope>
    <source>
        <strain evidence="4 5">MPI-CAGE-CH-0241</strain>
    </source>
</reference>
<organism evidence="4 5">
    <name type="scientific">Thelonectria olida</name>
    <dbReference type="NCBI Taxonomy" id="1576542"/>
    <lineage>
        <taxon>Eukaryota</taxon>
        <taxon>Fungi</taxon>
        <taxon>Dikarya</taxon>
        <taxon>Ascomycota</taxon>
        <taxon>Pezizomycotina</taxon>
        <taxon>Sordariomycetes</taxon>
        <taxon>Hypocreomycetidae</taxon>
        <taxon>Hypocreales</taxon>
        <taxon>Nectriaceae</taxon>
        <taxon>Thelonectria</taxon>
    </lineage>
</organism>
<comment type="caution">
    <text evidence="4">The sequence shown here is derived from an EMBL/GenBank/DDBJ whole genome shotgun (WGS) entry which is preliminary data.</text>
</comment>
<evidence type="ECO:0000313" key="5">
    <source>
        <dbReference type="Proteomes" id="UP000777438"/>
    </source>
</evidence>
<name>A0A9P9AKS3_9HYPO</name>
<evidence type="ECO:0000313" key="4">
    <source>
        <dbReference type="EMBL" id="KAH6887678.1"/>
    </source>
</evidence>